<keyword evidence="3" id="KW-1185">Reference proteome</keyword>
<evidence type="ECO:0008006" key="4">
    <source>
        <dbReference type="Google" id="ProtNLM"/>
    </source>
</evidence>
<sequence length="176" mass="18966">MQVEQQAPSTEQQRPESVQLMVYVWIAILIAEALHQVINVAVAIIDPSAMIAAAKQAGAQTEMLGDAAIHGVAIAAAVFSGLIGLGIVALLGWFVSLVWKAHKWAGFARRFLLIFGFYLAVRGLLMFGLTPGASHAPDAFFAIDGALQIFAAVAAVVSLIFNYREETWTWTGDKRP</sequence>
<feature type="transmembrane region" description="Helical" evidence="1">
    <location>
        <begin position="111"/>
        <end position="133"/>
    </location>
</feature>
<reference evidence="2 3" key="1">
    <citation type="submission" date="2017-10" db="EMBL/GenBank/DDBJ databases">
        <title>Sequencing the genomes of 1000 actinobacteria strains.</title>
        <authorList>
            <person name="Klenk H.-P."/>
        </authorList>
    </citation>
    <scope>NUCLEOTIDE SEQUENCE [LARGE SCALE GENOMIC DNA]</scope>
    <source>
        <strain evidence="2 3">DSM 20688</strain>
    </source>
</reference>
<name>A0A2A9DL43_9CORY</name>
<dbReference type="OrthoDB" id="4427569at2"/>
<proteinExistence type="predicted"/>
<keyword evidence="1" id="KW-0472">Membrane</keyword>
<protein>
    <recommendedName>
        <fullName evidence="4">DUF2127 domain-containing protein</fullName>
    </recommendedName>
</protein>
<evidence type="ECO:0000313" key="3">
    <source>
        <dbReference type="Proteomes" id="UP000221653"/>
    </source>
</evidence>
<dbReference type="RefSeq" id="WP_048379002.1">
    <property type="nucleotide sequence ID" value="NZ_LDYE01000002.1"/>
</dbReference>
<dbReference type="AlphaFoldDB" id="A0A2A9DL43"/>
<feature type="transmembrane region" description="Helical" evidence="1">
    <location>
        <begin position="20"/>
        <end position="45"/>
    </location>
</feature>
<accession>A0A2A9DL43</accession>
<dbReference type="EMBL" id="PDJF01000001">
    <property type="protein sequence ID" value="PFG27323.1"/>
    <property type="molecule type" value="Genomic_DNA"/>
</dbReference>
<dbReference type="Proteomes" id="UP000221653">
    <property type="component" value="Unassembled WGS sequence"/>
</dbReference>
<evidence type="ECO:0000256" key="1">
    <source>
        <dbReference type="SAM" id="Phobius"/>
    </source>
</evidence>
<feature type="transmembrane region" description="Helical" evidence="1">
    <location>
        <begin position="72"/>
        <end position="99"/>
    </location>
</feature>
<feature type="transmembrane region" description="Helical" evidence="1">
    <location>
        <begin position="139"/>
        <end position="161"/>
    </location>
</feature>
<gene>
    <name evidence="2" type="ORF">ATK06_0378</name>
</gene>
<dbReference type="STRING" id="1724.GCA_001044175_00856"/>
<keyword evidence="1" id="KW-1133">Transmembrane helix</keyword>
<evidence type="ECO:0000313" key="2">
    <source>
        <dbReference type="EMBL" id="PFG27323.1"/>
    </source>
</evidence>
<keyword evidence="1" id="KW-0812">Transmembrane</keyword>
<organism evidence="2 3">
    <name type="scientific">Corynebacterium renale</name>
    <dbReference type="NCBI Taxonomy" id="1724"/>
    <lineage>
        <taxon>Bacteria</taxon>
        <taxon>Bacillati</taxon>
        <taxon>Actinomycetota</taxon>
        <taxon>Actinomycetes</taxon>
        <taxon>Mycobacteriales</taxon>
        <taxon>Corynebacteriaceae</taxon>
        <taxon>Corynebacterium</taxon>
    </lineage>
</organism>
<comment type="caution">
    <text evidence="2">The sequence shown here is derived from an EMBL/GenBank/DDBJ whole genome shotgun (WGS) entry which is preliminary data.</text>
</comment>